<reference evidence="1 2" key="1">
    <citation type="submission" date="2022-07" db="EMBL/GenBank/DDBJ databases">
        <authorList>
            <person name="Criscuolo A."/>
        </authorList>
    </citation>
    <scope>NUCLEOTIDE SEQUENCE [LARGE SCALE GENOMIC DNA]</scope>
    <source>
        <strain evidence="2">CIP 111951</strain>
    </source>
</reference>
<dbReference type="EMBL" id="CAMAPD010000026">
    <property type="protein sequence ID" value="CAH9067625.1"/>
    <property type="molecule type" value="Genomic_DNA"/>
</dbReference>
<evidence type="ECO:0008006" key="3">
    <source>
        <dbReference type="Google" id="ProtNLM"/>
    </source>
</evidence>
<accession>A0ABN8UTH7</accession>
<protein>
    <recommendedName>
        <fullName evidence="3">Lipoprotein</fullName>
    </recommendedName>
</protein>
<evidence type="ECO:0000313" key="1">
    <source>
        <dbReference type="EMBL" id="CAH9067625.1"/>
    </source>
</evidence>
<dbReference type="Proteomes" id="UP001152485">
    <property type="component" value="Unassembled WGS sequence"/>
</dbReference>
<gene>
    <name evidence="1" type="ORF">PSECIP111951_03846</name>
</gene>
<organism evidence="1 2">
    <name type="scientific">Pseudoalteromonas holothuriae</name>
    <dbReference type="NCBI Taxonomy" id="2963714"/>
    <lineage>
        <taxon>Bacteria</taxon>
        <taxon>Pseudomonadati</taxon>
        <taxon>Pseudomonadota</taxon>
        <taxon>Gammaproteobacteria</taxon>
        <taxon>Alteromonadales</taxon>
        <taxon>Pseudoalteromonadaceae</taxon>
        <taxon>Pseudoalteromonas</taxon>
    </lineage>
</organism>
<name>A0ABN8UTH7_9GAMM</name>
<evidence type="ECO:0000313" key="2">
    <source>
        <dbReference type="Proteomes" id="UP001152485"/>
    </source>
</evidence>
<sequence length="126" mass="14674">MIYLTSFNSNIPRCRQLIIVAMSSMLIACQQTPIIIGQSEKLYDFDHKVHYEQTKYNNDHYLLKIKSDNYEHFLQQSVFLLRHSIKLCQGQAPQLTLLKGVQRFEKLPTTPRPFQSDLGVDVKCVD</sequence>
<comment type="caution">
    <text evidence="1">The sequence shown here is derived from an EMBL/GenBank/DDBJ whole genome shotgun (WGS) entry which is preliminary data.</text>
</comment>
<proteinExistence type="predicted"/>